<evidence type="ECO:0000313" key="3">
    <source>
        <dbReference type="Proteomes" id="UP001159042"/>
    </source>
</evidence>
<dbReference type="AlphaFoldDB" id="A0AAV8VZ74"/>
<evidence type="ECO:0000313" key="2">
    <source>
        <dbReference type="EMBL" id="KAJ8919332.1"/>
    </source>
</evidence>
<evidence type="ECO:0000256" key="1">
    <source>
        <dbReference type="SAM" id="MobiDB-lite"/>
    </source>
</evidence>
<feature type="region of interest" description="Disordered" evidence="1">
    <location>
        <begin position="86"/>
        <end position="109"/>
    </location>
</feature>
<proteinExistence type="predicted"/>
<sequence length="132" mass="15364">MEMNSYVCKILVFEAKDQRALKSRKIDDKENQNRFVRANSIKKCLFGVANPEDTKQMLEEQHEIDRKRFSERFGFDIAEIERMESEANDENVNHGYGNQQVGGSRKCAGRRRVLKGKRRVFKQHNSQAVITG</sequence>
<name>A0AAV8VZ74_9CUCU</name>
<organism evidence="2 3">
    <name type="scientific">Exocentrus adspersus</name>
    <dbReference type="NCBI Taxonomy" id="1586481"/>
    <lineage>
        <taxon>Eukaryota</taxon>
        <taxon>Metazoa</taxon>
        <taxon>Ecdysozoa</taxon>
        <taxon>Arthropoda</taxon>
        <taxon>Hexapoda</taxon>
        <taxon>Insecta</taxon>
        <taxon>Pterygota</taxon>
        <taxon>Neoptera</taxon>
        <taxon>Endopterygota</taxon>
        <taxon>Coleoptera</taxon>
        <taxon>Polyphaga</taxon>
        <taxon>Cucujiformia</taxon>
        <taxon>Chrysomeloidea</taxon>
        <taxon>Cerambycidae</taxon>
        <taxon>Lamiinae</taxon>
        <taxon>Acanthocinini</taxon>
        <taxon>Exocentrus</taxon>
    </lineage>
</organism>
<protein>
    <submittedName>
        <fullName evidence="2">Uncharacterized protein</fullName>
    </submittedName>
</protein>
<dbReference type="EMBL" id="JANEYG010000019">
    <property type="protein sequence ID" value="KAJ8919332.1"/>
    <property type="molecule type" value="Genomic_DNA"/>
</dbReference>
<reference evidence="2 3" key="1">
    <citation type="journal article" date="2023" name="Insect Mol. Biol.">
        <title>Genome sequencing provides insights into the evolution of gene families encoding plant cell wall-degrading enzymes in longhorned beetles.</title>
        <authorList>
            <person name="Shin N.R."/>
            <person name="Okamura Y."/>
            <person name="Kirsch R."/>
            <person name="Pauchet Y."/>
        </authorList>
    </citation>
    <scope>NUCLEOTIDE SEQUENCE [LARGE SCALE GENOMIC DNA]</scope>
    <source>
        <strain evidence="2">EAD_L_NR</strain>
    </source>
</reference>
<keyword evidence="3" id="KW-1185">Reference proteome</keyword>
<comment type="caution">
    <text evidence="2">The sequence shown here is derived from an EMBL/GenBank/DDBJ whole genome shotgun (WGS) entry which is preliminary data.</text>
</comment>
<dbReference type="Gene3D" id="4.10.365.10">
    <property type="entry name" value="p27"/>
    <property type="match status" value="1"/>
</dbReference>
<accession>A0AAV8VZ74</accession>
<gene>
    <name evidence="2" type="ORF">NQ315_003916</name>
</gene>
<dbReference type="InterPro" id="IPR044898">
    <property type="entry name" value="CDI_dom_sf"/>
</dbReference>
<dbReference type="Proteomes" id="UP001159042">
    <property type="component" value="Unassembled WGS sequence"/>
</dbReference>